<dbReference type="SMART" id="SM00524">
    <property type="entry name" value="DWB"/>
    <property type="match status" value="1"/>
</dbReference>
<evidence type="ECO:0000256" key="2">
    <source>
        <dbReference type="ARBA" id="ARBA00022723"/>
    </source>
</evidence>
<evidence type="ECO:0000313" key="10">
    <source>
        <dbReference type="Proteomes" id="UP001652625"/>
    </source>
</evidence>
<dbReference type="SMART" id="SM00523">
    <property type="entry name" value="DWA"/>
    <property type="match status" value="1"/>
</dbReference>
<keyword evidence="6 7" id="KW-0539">Nucleus</keyword>
<dbReference type="Pfam" id="PF03166">
    <property type="entry name" value="MH2"/>
    <property type="match status" value="1"/>
</dbReference>
<evidence type="ECO:0000256" key="3">
    <source>
        <dbReference type="ARBA" id="ARBA00022833"/>
    </source>
</evidence>
<comment type="subcellular location">
    <subcellularLocation>
        <location evidence="7">Cytoplasm</location>
    </subcellularLocation>
    <subcellularLocation>
        <location evidence="7">Nucleus</location>
    </subcellularLocation>
</comment>
<dbReference type="Pfam" id="PF03165">
    <property type="entry name" value="MH1"/>
    <property type="match status" value="1"/>
</dbReference>
<keyword evidence="5 7" id="KW-0804">Transcription</keyword>
<keyword evidence="4 7" id="KW-0805">Transcription regulation</keyword>
<dbReference type="Gene3D" id="3.90.520.10">
    <property type="entry name" value="SMAD MH1 domain"/>
    <property type="match status" value="1"/>
</dbReference>
<dbReference type="Proteomes" id="UP001652625">
    <property type="component" value="Chromosome 09"/>
</dbReference>
<gene>
    <name evidence="11" type="primary">LOC100205127</name>
</gene>
<sequence>MSTLNSLLNFNAPIVRRLLAWKIGDGEEHWSEKAVKSLVKKLKKTGGLEDLEKSISSKGNNATNCVKIIRSLDGRLQVSHRKGLPHVIYCRLWRWPDLQSHHELRAIDSCEYAFNLKREEVCVNPYHYQRVETPVMPPILVPRGKIAVDLNTKPEPTLEEFPRPENKTISDDFIDNDISNLAFSSYSNSPISSIPSIPSTPLSSASSPQLMQLDQLQNNSMWSFIQKSPESTTSQGYMTDIDMPVQNVMNGFSLPSPNLELSVHEIYDPVLYEEPEAWCAIAYNELRTRVGDTFHSTKPVLTVDGYTDPSSQDRFCLGLLSNINRTEQIELSRRHIGKGVRLYYFGGEVFAECLSNSSIFVQSSNCNRRYGWHPATVCKIPPSCNLKIFNNQEFAELLSQCVPRGFNAVYQMKSMCMVRLSFVKGWGAEYRRQSITSTPCWIEIRLNGPLKWLDKVLVQMGSSSDNVNSTT</sequence>
<comment type="similarity">
    <text evidence="1 7">Belongs to the dwarfin/SMAD family.</text>
</comment>
<dbReference type="SUPFAM" id="SSF49879">
    <property type="entry name" value="SMAD/FHA domain"/>
    <property type="match status" value="1"/>
</dbReference>
<name>A0ABM4CHN3_HYDVU</name>
<evidence type="ECO:0000256" key="5">
    <source>
        <dbReference type="ARBA" id="ARBA00023163"/>
    </source>
</evidence>
<evidence type="ECO:0000256" key="6">
    <source>
        <dbReference type="ARBA" id="ARBA00023242"/>
    </source>
</evidence>
<dbReference type="PROSITE" id="PS51075">
    <property type="entry name" value="MH1"/>
    <property type="match status" value="1"/>
</dbReference>
<feature type="domain" description="MH1" evidence="8">
    <location>
        <begin position="13"/>
        <end position="137"/>
    </location>
</feature>
<dbReference type="PANTHER" id="PTHR13703">
    <property type="entry name" value="SMAD"/>
    <property type="match status" value="1"/>
</dbReference>
<dbReference type="Gene3D" id="2.60.200.10">
    <property type="match status" value="1"/>
</dbReference>
<proteinExistence type="inferred from homology"/>
<keyword evidence="10" id="KW-1185">Reference proteome</keyword>
<keyword evidence="3" id="KW-0862">Zinc</keyword>
<dbReference type="PROSITE" id="PS51076">
    <property type="entry name" value="MH2"/>
    <property type="match status" value="1"/>
</dbReference>
<keyword evidence="2" id="KW-0479">Metal-binding</keyword>
<dbReference type="InterPro" id="IPR008984">
    <property type="entry name" value="SMAD_FHA_dom_sf"/>
</dbReference>
<keyword evidence="7" id="KW-0963">Cytoplasm</keyword>
<dbReference type="PANTHER" id="PTHR13703:SF25">
    <property type="entry name" value="MOTHERS AGAINST DECAPENTAPLEGIC HOMOLOG"/>
    <property type="match status" value="1"/>
</dbReference>
<evidence type="ECO:0000259" key="8">
    <source>
        <dbReference type="PROSITE" id="PS51075"/>
    </source>
</evidence>
<evidence type="ECO:0000256" key="4">
    <source>
        <dbReference type="ARBA" id="ARBA00023015"/>
    </source>
</evidence>
<protein>
    <recommendedName>
        <fullName evidence="7">Mothers against decapentaplegic homolog</fullName>
        <shortName evidence="7">MAD homolog</shortName>
        <shortName evidence="7">Mothers against DPP homolog</shortName>
    </recommendedName>
    <alternativeName>
        <fullName evidence="7">SMAD family member</fullName>
    </alternativeName>
</protein>
<dbReference type="InterPro" id="IPR013019">
    <property type="entry name" value="MAD_homology_MH1"/>
</dbReference>
<dbReference type="InterPro" id="IPR003619">
    <property type="entry name" value="MAD_homology1_Dwarfin-type"/>
</dbReference>
<evidence type="ECO:0000259" key="9">
    <source>
        <dbReference type="PROSITE" id="PS51076"/>
    </source>
</evidence>
<dbReference type="InterPro" id="IPR017855">
    <property type="entry name" value="SMAD-like_dom_sf"/>
</dbReference>
<evidence type="ECO:0000313" key="11">
    <source>
        <dbReference type="RefSeq" id="XP_065661232.1"/>
    </source>
</evidence>
<dbReference type="GeneID" id="100205127"/>
<dbReference type="InterPro" id="IPR036578">
    <property type="entry name" value="SMAD_MH1_sf"/>
</dbReference>
<dbReference type="InterPro" id="IPR013790">
    <property type="entry name" value="Dwarfin"/>
</dbReference>
<feature type="domain" description="MH2" evidence="9">
    <location>
        <begin position="278"/>
        <end position="471"/>
    </location>
</feature>
<evidence type="ECO:0000256" key="7">
    <source>
        <dbReference type="RuleBase" id="RU361195"/>
    </source>
</evidence>
<dbReference type="SUPFAM" id="SSF56366">
    <property type="entry name" value="SMAD MH1 domain"/>
    <property type="match status" value="1"/>
</dbReference>
<dbReference type="RefSeq" id="XP_065661232.1">
    <property type="nucleotide sequence ID" value="XM_065805160.1"/>
</dbReference>
<organism evidence="10 11">
    <name type="scientific">Hydra vulgaris</name>
    <name type="common">Hydra</name>
    <name type="synonym">Hydra attenuata</name>
    <dbReference type="NCBI Taxonomy" id="6087"/>
    <lineage>
        <taxon>Eukaryota</taxon>
        <taxon>Metazoa</taxon>
        <taxon>Cnidaria</taxon>
        <taxon>Hydrozoa</taxon>
        <taxon>Hydroidolina</taxon>
        <taxon>Anthoathecata</taxon>
        <taxon>Aplanulata</taxon>
        <taxon>Hydridae</taxon>
        <taxon>Hydra</taxon>
    </lineage>
</organism>
<evidence type="ECO:0000256" key="1">
    <source>
        <dbReference type="ARBA" id="ARBA00005545"/>
    </source>
</evidence>
<accession>A0ABM4CHN3</accession>
<reference evidence="11" key="1">
    <citation type="submission" date="2025-08" db="UniProtKB">
        <authorList>
            <consortium name="RefSeq"/>
        </authorList>
    </citation>
    <scope>IDENTIFICATION</scope>
</reference>
<dbReference type="InterPro" id="IPR001132">
    <property type="entry name" value="SMAD_dom_Dwarfin-type"/>
</dbReference>